<dbReference type="EMBL" id="BMER01000005">
    <property type="protein sequence ID" value="GGG99684.1"/>
    <property type="molecule type" value="Genomic_DNA"/>
</dbReference>
<proteinExistence type="predicted"/>
<evidence type="ECO:0000259" key="4">
    <source>
        <dbReference type="PROSITE" id="PS50949"/>
    </source>
</evidence>
<keyword evidence="1" id="KW-0805">Transcription regulation</keyword>
<dbReference type="InterPro" id="IPR036390">
    <property type="entry name" value="WH_DNA-bd_sf"/>
</dbReference>
<organism evidence="5 6">
    <name type="scientific">Parapedobacter pyrenivorans</name>
    <dbReference type="NCBI Taxonomy" id="1305674"/>
    <lineage>
        <taxon>Bacteria</taxon>
        <taxon>Pseudomonadati</taxon>
        <taxon>Bacteroidota</taxon>
        <taxon>Sphingobacteriia</taxon>
        <taxon>Sphingobacteriales</taxon>
        <taxon>Sphingobacteriaceae</taxon>
        <taxon>Parapedobacter</taxon>
    </lineage>
</organism>
<dbReference type="RefSeq" id="WP_229738875.1">
    <property type="nucleotide sequence ID" value="NZ_BMER01000005.1"/>
</dbReference>
<dbReference type="PANTHER" id="PTHR38445">
    <property type="entry name" value="HTH-TYPE TRANSCRIPTIONAL REPRESSOR YTRA"/>
    <property type="match status" value="1"/>
</dbReference>
<name>A0A917HZ75_9SPHI</name>
<reference evidence="5" key="2">
    <citation type="submission" date="2020-09" db="EMBL/GenBank/DDBJ databases">
        <authorList>
            <person name="Sun Q."/>
            <person name="Zhou Y."/>
        </authorList>
    </citation>
    <scope>NUCLEOTIDE SEQUENCE</scope>
    <source>
        <strain evidence="5">CGMCC 1.12195</strain>
    </source>
</reference>
<dbReference type="Gene3D" id="1.10.10.10">
    <property type="entry name" value="Winged helix-like DNA-binding domain superfamily/Winged helix DNA-binding domain"/>
    <property type="match status" value="1"/>
</dbReference>
<dbReference type="Proteomes" id="UP000660862">
    <property type="component" value="Unassembled WGS sequence"/>
</dbReference>
<sequence length="343" mass="39383">MQEELFNVKDQQIIKVDPALSVPIYRQIVDSVNQAIQKKLLKLGDGIPSVNSVASEFSIARGSIFKAYDELRSAGVIDSIPGKGFFVLNTGKSQKANIFLLMSTFNPYREVFFNSFISKLKDQGKVDLYFHHHNVAVMETLIQNHTSHYNTFVVMPEVHKRTKEILKRFDGRRLYILDSGHKEFSKRYPGVTQPYEMDIFRFLADNVDRLGKYRRTVLLFSGNMRNYGVIKGFESYFKQDNRPSLVVHETSSYCPEKGDLCIVMDDNDLVPMIVYARTKNWKLGDGFGIISYYETPLKSVISEGISTISPDFEQMGKALADLIMENRTDHIENSFLFIDRNSF</sequence>
<dbReference type="PROSITE" id="PS50949">
    <property type="entry name" value="HTH_GNTR"/>
    <property type="match status" value="1"/>
</dbReference>
<dbReference type="AlphaFoldDB" id="A0A917HZ75"/>
<dbReference type="InterPro" id="IPR028082">
    <property type="entry name" value="Peripla_BP_I"/>
</dbReference>
<protein>
    <submittedName>
        <fullName evidence="5">Transcriptional regulator</fullName>
    </submittedName>
</protein>
<evidence type="ECO:0000313" key="5">
    <source>
        <dbReference type="EMBL" id="GGG99684.1"/>
    </source>
</evidence>
<keyword evidence="2" id="KW-0238">DNA-binding</keyword>
<dbReference type="InterPro" id="IPR036388">
    <property type="entry name" value="WH-like_DNA-bd_sf"/>
</dbReference>
<dbReference type="CDD" id="cd07377">
    <property type="entry name" value="WHTH_GntR"/>
    <property type="match status" value="1"/>
</dbReference>
<reference evidence="5" key="1">
    <citation type="journal article" date="2014" name="Int. J. Syst. Evol. Microbiol.">
        <title>Complete genome sequence of Corynebacterium casei LMG S-19264T (=DSM 44701T), isolated from a smear-ripened cheese.</title>
        <authorList>
            <consortium name="US DOE Joint Genome Institute (JGI-PGF)"/>
            <person name="Walter F."/>
            <person name="Albersmeier A."/>
            <person name="Kalinowski J."/>
            <person name="Ruckert C."/>
        </authorList>
    </citation>
    <scope>NUCLEOTIDE SEQUENCE</scope>
    <source>
        <strain evidence="5">CGMCC 1.12195</strain>
    </source>
</reference>
<dbReference type="Gene3D" id="3.40.50.2300">
    <property type="match status" value="2"/>
</dbReference>
<gene>
    <name evidence="5" type="ORF">GCM10007415_39410</name>
</gene>
<feature type="domain" description="HTH gntR-type" evidence="4">
    <location>
        <begin position="22"/>
        <end position="90"/>
    </location>
</feature>
<evidence type="ECO:0000256" key="3">
    <source>
        <dbReference type="ARBA" id="ARBA00023163"/>
    </source>
</evidence>
<dbReference type="PANTHER" id="PTHR38445:SF10">
    <property type="entry name" value="GNTR-FAMILY TRANSCRIPTIONAL REGULATOR"/>
    <property type="match status" value="1"/>
</dbReference>
<dbReference type="GO" id="GO:0003677">
    <property type="term" value="F:DNA binding"/>
    <property type="evidence" value="ECO:0007669"/>
    <property type="project" value="UniProtKB-KW"/>
</dbReference>
<dbReference type="Pfam" id="PF00392">
    <property type="entry name" value="GntR"/>
    <property type="match status" value="1"/>
</dbReference>
<dbReference type="SUPFAM" id="SSF53822">
    <property type="entry name" value="Periplasmic binding protein-like I"/>
    <property type="match status" value="1"/>
</dbReference>
<accession>A0A917HZ75</accession>
<keyword evidence="3" id="KW-0804">Transcription</keyword>
<dbReference type="GO" id="GO:0003700">
    <property type="term" value="F:DNA-binding transcription factor activity"/>
    <property type="evidence" value="ECO:0007669"/>
    <property type="project" value="InterPro"/>
</dbReference>
<evidence type="ECO:0000313" key="6">
    <source>
        <dbReference type="Proteomes" id="UP000660862"/>
    </source>
</evidence>
<dbReference type="InterPro" id="IPR000524">
    <property type="entry name" value="Tscrpt_reg_HTH_GntR"/>
</dbReference>
<comment type="caution">
    <text evidence="5">The sequence shown here is derived from an EMBL/GenBank/DDBJ whole genome shotgun (WGS) entry which is preliminary data.</text>
</comment>
<dbReference type="SUPFAM" id="SSF46785">
    <property type="entry name" value="Winged helix' DNA-binding domain"/>
    <property type="match status" value="1"/>
</dbReference>
<evidence type="ECO:0000256" key="2">
    <source>
        <dbReference type="ARBA" id="ARBA00023125"/>
    </source>
</evidence>
<dbReference type="SMART" id="SM00345">
    <property type="entry name" value="HTH_GNTR"/>
    <property type="match status" value="1"/>
</dbReference>
<keyword evidence="6" id="KW-1185">Reference proteome</keyword>
<evidence type="ECO:0000256" key="1">
    <source>
        <dbReference type="ARBA" id="ARBA00023015"/>
    </source>
</evidence>